<accession>F3FHI4</accession>
<name>F3FHI4_PSESX</name>
<protein>
    <submittedName>
        <fullName evidence="1">Uncharacterized protein</fullName>
    </submittedName>
</protein>
<evidence type="ECO:0000313" key="1">
    <source>
        <dbReference type="EMBL" id="EGH29670.1"/>
    </source>
</evidence>
<dbReference type="HOGENOM" id="CLU_3331860_0_0_6"/>
<gene>
    <name evidence="1" type="ORF">PSYJA_12090</name>
</gene>
<comment type="caution">
    <text evidence="1">The sequence shown here is derived from an EMBL/GenBank/DDBJ whole genome shotgun (WGS) entry which is preliminary data.</text>
</comment>
<dbReference type="EMBL" id="AEAH01000563">
    <property type="protein sequence ID" value="EGH29670.1"/>
    <property type="molecule type" value="Genomic_DNA"/>
</dbReference>
<sequence>MNAWRIREGFFQFQRQRRCTSASSRVKVSILLIERERA</sequence>
<proteinExistence type="predicted"/>
<dbReference type="AlphaFoldDB" id="F3FHI4"/>
<dbReference type="Proteomes" id="UP000004471">
    <property type="component" value="Unassembled WGS sequence"/>
</dbReference>
<evidence type="ECO:0000313" key="2">
    <source>
        <dbReference type="Proteomes" id="UP000004471"/>
    </source>
</evidence>
<reference evidence="1 2" key="1">
    <citation type="journal article" date="2011" name="PLoS Pathog.">
        <title>Dynamic evolution of pathogenicity revealed by sequencing and comparative genomics of 19 Pseudomonas syringae isolates.</title>
        <authorList>
            <person name="Baltrus D.A."/>
            <person name="Nishimura M.T."/>
            <person name="Romanchuk A."/>
            <person name="Chang J.H."/>
            <person name="Mukhtar M.S."/>
            <person name="Cherkis K."/>
            <person name="Roach J."/>
            <person name="Grant S.R."/>
            <person name="Jones C.D."/>
            <person name="Dangl J.L."/>
        </authorList>
    </citation>
    <scope>NUCLEOTIDE SEQUENCE [LARGE SCALE GENOMIC DNA]</scope>
    <source>
        <strain evidence="2">M301072PT</strain>
    </source>
</reference>
<organism evidence="1 2">
    <name type="scientific">Pseudomonas syringae pv. japonica str. M301072</name>
    <dbReference type="NCBI Taxonomy" id="629262"/>
    <lineage>
        <taxon>Bacteria</taxon>
        <taxon>Pseudomonadati</taxon>
        <taxon>Pseudomonadota</taxon>
        <taxon>Gammaproteobacteria</taxon>
        <taxon>Pseudomonadales</taxon>
        <taxon>Pseudomonadaceae</taxon>
        <taxon>Pseudomonas</taxon>
        <taxon>Pseudomonas syringae</taxon>
    </lineage>
</organism>